<dbReference type="InterPro" id="IPR001447">
    <property type="entry name" value="Arylamine_N-AcTrfase"/>
</dbReference>
<dbReference type="Gene3D" id="3.30.2140.20">
    <property type="match status" value="1"/>
</dbReference>
<dbReference type="PANTHER" id="PTHR11786">
    <property type="entry name" value="N-HYDROXYARYLAMINE O-ACETYLTRANSFERASE"/>
    <property type="match status" value="1"/>
</dbReference>
<dbReference type="PANTHER" id="PTHR11786:SF0">
    <property type="entry name" value="ARYLAMINE N-ACETYLTRANSFERASE 4-RELATED"/>
    <property type="match status" value="1"/>
</dbReference>
<protein>
    <submittedName>
        <fullName evidence="2">Arylamine N-acetyltransferase</fullName>
    </submittedName>
</protein>
<dbReference type="RefSeq" id="WP_230071905.1">
    <property type="nucleotide sequence ID" value="NZ_CBDRAY010000023.1"/>
</dbReference>
<accession>A0ABV5DEI9</accession>
<dbReference type="InterPro" id="IPR053710">
    <property type="entry name" value="Arylamine_NAT_domain_sf"/>
</dbReference>
<sequence length="259" mass="29287">MFDVERYLARIGCAGDTGVDIATLRKLHRNHLMAIPYNGATQDFRDGVRLVDVDEDATFETCVVRGRGGTCFQLNRLFHRLLTELGYDVTLLAASTAEGWEASGLDVEHMFNRVALDGAEWLVDVGYPGPSYVEPLRVGDQVQSQYGCQYRLIDRGSRTALQRRGRITRWSVVYTFTPQARQWSDWKEMEEFLAREIAADTGPQDGTKILCGRTSGNGQAVLKGRRYLTVRDGREEARTITEDAEHERLVAHLLSDEFH</sequence>
<evidence type="ECO:0000313" key="3">
    <source>
        <dbReference type="Proteomes" id="UP001585018"/>
    </source>
</evidence>
<evidence type="ECO:0000256" key="1">
    <source>
        <dbReference type="ARBA" id="ARBA00006547"/>
    </source>
</evidence>
<comment type="caution">
    <text evidence="2">The sequence shown here is derived from an EMBL/GenBank/DDBJ whole genome shotgun (WGS) entry which is preliminary data.</text>
</comment>
<dbReference type="SUPFAM" id="SSF54001">
    <property type="entry name" value="Cysteine proteinases"/>
    <property type="match status" value="1"/>
</dbReference>
<dbReference type="Proteomes" id="UP001585018">
    <property type="component" value="Unassembled WGS sequence"/>
</dbReference>
<dbReference type="EMBL" id="JAYMRR010000010">
    <property type="protein sequence ID" value="MFB8751122.1"/>
    <property type="molecule type" value="Genomic_DNA"/>
</dbReference>
<comment type="similarity">
    <text evidence="1">Belongs to the arylamine N-acetyltransferase family.</text>
</comment>
<evidence type="ECO:0000313" key="2">
    <source>
        <dbReference type="EMBL" id="MFB8751122.1"/>
    </source>
</evidence>
<dbReference type="InterPro" id="IPR038765">
    <property type="entry name" value="Papain-like_cys_pep_sf"/>
</dbReference>
<proteinExistence type="inferred from homology"/>
<gene>
    <name evidence="2" type="ORF">VSS30_20185</name>
</gene>
<keyword evidence="3" id="KW-1185">Reference proteome</keyword>
<organism evidence="2 3">
    <name type="scientific">Streptomyces parvulus</name>
    <dbReference type="NCBI Taxonomy" id="146923"/>
    <lineage>
        <taxon>Bacteria</taxon>
        <taxon>Bacillati</taxon>
        <taxon>Actinomycetota</taxon>
        <taxon>Actinomycetes</taxon>
        <taxon>Kitasatosporales</taxon>
        <taxon>Streptomycetaceae</taxon>
        <taxon>Streptomyces</taxon>
    </lineage>
</organism>
<reference evidence="2 3" key="1">
    <citation type="submission" date="2024-01" db="EMBL/GenBank/DDBJ databases">
        <title>Genome mining of biosynthetic gene clusters to explore secondary metabolites of Streptomyces sp.</title>
        <authorList>
            <person name="Baig A."/>
            <person name="Ajitkumar Shintre N."/>
            <person name="Kumar H."/>
            <person name="Anbarasu A."/>
            <person name="Ramaiah S."/>
        </authorList>
    </citation>
    <scope>NUCLEOTIDE SEQUENCE [LARGE SCALE GENOMIC DNA]</scope>
    <source>
        <strain evidence="2 3">A03</strain>
    </source>
</reference>
<name>A0ABV5DEI9_9ACTN</name>
<dbReference type="Pfam" id="PF00797">
    <property type="entry name" value="Acetyltransf_2"/>
    <property type="match status" value="1"/>
</dbReference>